<feature type="compositionally biased region" description="Basic and acidic residues" evidence="2">
    <location>
        <begin position="1036"/>
        <end position="1050"/>
    </location>
</feature>
<feature type="region of interest" description="Disordered" evidence="2">
    <location>
        <begin position="781"/>
        <end position="852"/>
    </location>
</feature>
<feature type="compositionally biased region" description="Low complexity" evidence="2">
    <location>
        <begin position="380"/>
        <end position="392"/>
    </location>
</feature>
<feature type="compositionally biased region" description="Polar residues" evidence="2">
    <location>
        <begin position="1125"/>
        <end position="1134"/>
    </location>
</feature>
<comment type="caution">
    <text evidence="4">The sequence shown here is derived from an EMBL/GenBank/DDBJ whole genome shotgun (WGS) entry which is preliminary data.</text>
</comment>
<protein>
    <recommendedName>
        <fullName evidence="3">Putative zinc-finger domain-containing protein</fullName>
    </recommendedName>
</protein>
<evidence type="ECO:0000313" key="4">
    <source>
        <dbReference type="EMBL" id="OAP57102.1"/>
    </source>
</evidence>
<dbReference type="GO" id="GO:0000178">
    <property type="term" value="C:exosome (RNase complex)"/>
    <property type="evidence" value="ECO:0007669"/>
    <property type="project" value="TreeGrafter"/>
</dbReference>
<feature type="region of interest" description="Disordered" evidence="2">
    <location>
        <begin position="22"/>
        <end position="124"/>
    </location>
</feature>
<feature type="compositionally biased region" description="Pro residues" evidence="2">
    <location>
        <begin position="109"/>
        <end position="122"/>
    </location>
</feature>
<feature type="compositionally biased region" description="Polar residues" evidence="2">
    <location>
        <begin position="399"/>
        <end position="409"/>
    </location>
</feature>
<feature type="region of interest" description="Disordered" evidence="2">
    <location>
        <begin position="250"/>
        <end position="301"/>
    </location>
</feature>
<feature type="compositionally biased region" description="Acidic residues" evidence="2">
    <location>
        <begin position="1135"/>
        <end position="1144"/>
    </location>
</feature>
<dbReference type="Proteomes" id="UP000078343">
    <property type="component" value="Unassembled WGS sequence"/>
</dbReference>
<dbReference type="InterPro" id="IPR039278">
    <property type="entry name" value="Red1"/>
</dbReference>
<feature type="domain" description="Putative zinc-finger" evidence="3">
    <location>
        <begin position="1306"/>
        <end position="1327"/>
    </location>
</feature>
<dbReference type="PANTHER" id="PTHR21563:SF3">
    <property type="entry name" value="ZINC FINGER C3H1 DOMAIN-CONTAINING PROTEIN"/>
    <property type="match status" value="1"/>
</dbReference>
<feature type="region of interest" description="Disordered" evidence="2">
    <location>
        <begin position="1032"/>
        <end position="1186"/>
    </location>
</feature>
<evidence type="ECO:0000256" key="1">
    <source>
        <dbReference type="SAM" id="Coils"/>
    </source>
</evidence>
<feature type="compositionally biased region" description="Polar residues" evidence="2">
    <location>
        <begin position="163"/>
        <end position="175"/>
    </location>
</feature>
<dbReference type="Pfam" id="PF10650">
    <property type="entry name" value="zf-C3H1"/>
    <property type="match status" value="1"/>
</dbReference>
<dbReference type="OrthoDB" id="1922977at2759"/>
<dbReference type="RefSeq" id="XP_018690469.1">
    <property type="nucleotide sequence ID" value="XM_018840722.1"/>
</dbReference>
<evidence type="ECO:0000256" key="2">
    <source>
        <dbReference type="SAM" id="MobiDB-lite"/>
    </source>
</evidence>
<feature type="compositionally biased region" description="Polar residues" evidence="2">
    <location>
        <begin position="645"/>
        <end position="667"/>
    </location>
</feature>
<feature type="compositionally biased region" description="Polar residues" evidence="2">
    <location>
        <begin position="22"/>
        <end position="36"/>
    </location>
</feature>
<feature type="region of interest" description="Disordered" evidence="2">
    <location>
        <begin position="715"/>
        <end position="768"/>
    </location>
</feature>
<feature type="compositionally biased region" description="Polar residues" evidence="2">
    <location>
        <begin position="626"/>
        <end position="637"/>
    </location>
</feature>
<proteinExistence type="predicted"/>
<feature type="compositionally biased region" description="Pro residues" evidence="2">
    <location>
        <begin position="80"/>
        <end position="93"/>
    </location>
</feature>
<feature type="compositionally biased region" description="Acidic residues" evidence="2">
    <location>
        <begin position="720"/>
        <end position="729"/>
    </location>
</feature>
<evidence type="ECO:0000313" key="5">
    <source>
        <dbReference type="Proteomes" id="UP000078343"/>
    </source>
</evidence>
<dbReference type="PANTHER" id="PTHR21563">
    <property type="entry name" value="ZINC FINGER C3H1 DOMAIN-CONTAINING PROTEIN"/>
    <property type="match status" value="1"/>
</dbReference>
<feature type="compositionally biased region" description="Acidic residues" evidence="2">
    <location>
        <begin position="1068"/>
        <end position="1079"/>
    </location>
</feature>
<gene>
    <name evidence="4" type="ORF">AYL99_09215</name>
</gene>
<name>A0A178ZBR0_9EURO</name>
<feature type="region of interest" description="Disordered" evidence="2">
    <location>
        <begin position="966"/>
        <end position="991"/>
    </location>
</feature>
<feature type="compositionally biased region" description="Pro residues" evidence="2">
    <location>
        <begin position="37"/>
        <end position="50"/>
    </location>
</feature>
<feature type="region of interest" description="Disordered" evidence="2">
    <location>
        <begin position="460"/>
        <end position="493"/>
    </location>
</feature>
<feature type="region of interest" description="Disordered" evidence="2">
    <location>
        <begin position="626"/>
        <end position="691"/>
    </location>
</feature>
<organism evidence="4 5">
    <name type="scientific">Fonsecaea erecta</name>
    <dbReference type="NCBI Taxonomy" id="1367422"/>
    <lineage>
        <taxon>Eukaryota</taxon>
        <taxon>Fungi</taxon>
        <taxon>Dikarya</taxon>
        <taxon>Ascomycota</taxon>
        <taxon>Pezizomycotina</taxon>
        <taxon>Eurotiomycetes</taxon>
        <taxon>Chaetothyriomycetidae</taxon>
        <taxon>Chaetothyriales</taxon>
        <taxon>Herpotrichiellaceae</taxon>
        <taxon>Fonsecaea</taxon>
    </lineage>
</organism>
<dbReference type="EMBL" id="LVYI01000008">
    <property type="protein sequence ID" value="OAP57102.1"/>
    <property type="molecule type" value="Genomic_DNA"/>
</dbReference>
<keyword evidence="1" id="KW-0175">Coiled coil</keyword>
<accession>A0A178ZBR0</accession>
<feature type="compositionally biased region" description="Basic and acidic residues" evidence="2">
    <location>
        <begin position="1408"/>
        <end position="1417"/>
    </location>
</feature>
<dbReference type="InterPro" id="IPR019607">
    <property type="entry name" value="Putative_zinc-finger_domain"/>
</dbReference>
<feature type="region of interest" description="Disordered" evidence="2">
    <location>
        <begin position="360"/>
        <end position="409"/>
    </location>
</feature>
<feature type="compositionally biased region" description="Basic and acidic residues" evidence="2">
    <location>
        <begin position="781"/>
        <end position="791"/>
    </location>
</feature>
<evidence type="ECO:0000259" key="3">
    <source>
        <dbReference type="Pfam" id="PF10650"/>
    </source>
</evidence>
<sequence length="1424" mass="153616">MAHPYSSTPLYAGTPSYAPQQSYYPSFSSNGLQQPINTPPGIPQQVPPPQGQIQTHPAYQQQPSPAANGPRFDVNSQIRPPAPPFHPPFPPPTTTFNSDFFKQFASAGFPPPPPPNFPPVPIPGAAYPQLPGSVNTSTSSPYPQHVAAGAAVFGAGFVPNEQPRQQTEDQFNGAQPGSRGGMDVQTDTQTYGTVQGGISHPAHTFTKGRDRDKDQTLPSFGSRSDVDMLFASAQKQAMVGAVEQSMIASHPQDTNHATEPDSAADGNVSPYDPTRPAAINDRALGGFGSSSKPSKSANLRPVERSYDNKSLAELRQLAKGAVLSLVPHKILYPDLVKEGINPQILHELYEELGLRTELSQSQAREEVHGEQHPLVGGNVSSTASQPPASSQPKAELQKDTPTVSTAQAISQSSMILPSSTTLGLSGSSEVIAQPAIVDTRNQQSVPSPSLERKDRIAQLLAAKTGRPTPNPTSSTLSQREGPKPTTVTTVSADTTSVAMPSASPQIPSVLPAEPVAASQGTSGTKPKAQTELVKQKMEKLKRETQAKTAGSVSEVPTEPVAIGREIGSELIMNVPFVESLMNSPADGISAFESQPSMPSLIPGLFMSSNEPSAFDEIARSAIEASLSSTEGNRQAKTAENETPVGLSNFQPLSPSTVPAKRPSNTDSAMMGIPLPKKPNTQQNLPYTPSRPLPDVEADYQSEGEIFEEPESDAMAMGTDSEQDVQEDDAAPVLNSSAAASVLNKPTPVNQTPTIALRKASTGDSGKDELYRAKQSEIEAMRRKIAELEQRNKLKRTRSQVESPSSSNPPTPAVTKEDQQLTSSPVPHTVELPSVSRPVTQRQPVGPTVPPVISKLSPAQLQEREAALKQALLRQRAQRQQVLQEGLPDLNAKVKKTETRLEDVRQELAQVRAQIQTTHLELDRLGLQEKRLVEEISKFEEQLQEGRSGQKRYSDELQQIRLEKLAEAQAAPTKEQSIAGPDPSHPATDSISESQLDLSNGHLDNREETMETQQGSLSMPADTVAAKETVDAEVDASMDREDMHGALRGKTEPAQSIGIANPAQQIQADDMEISPEPEDYVETHEHLPENVETMQPSDDAMDVDSDSNGSASMSGSDDEEEYQPTAIDTSQPMQQSEDESEEYDPETAPVDSVTPTTVPEDGLQDFHETSGTAAASRPDTDAGTPVDRARDVSGAIESDTSYVDADVGVNGVAAVSEVPANTKDDLESVDQLTDADTLVRPPPGSSRDTDAVPFLHGTCAPPAHYVPYKTPLSAFKSYRFHSDYPDTVKTGYRSLTYSNNIDPSRPLCPTELSGQICTDHSCEEQHFAQLGLPDETILVQMSSASGIKDKSTRDAFHAGLKLVIAGLRANEVRDFEKVAHTLSEYRRQFFAEREEKERQEDDDSQKQVQQEHREHQEQEAEAVDS</sequence>
<feature type="region of interest" description="Disordered" evidence="2">
    <location>
        <begin position="1391"/>
        <end position="1424"/>
    </location>
</feature>
<feature type="compositionally biased region" description="Polar residues" evidence="2">
    <location>
        <begin position="55"/>
        <end position="65"/>
    </location>
</feature>
<reference evidence="4 5" key="1">
    <citation type="submission" date="2016-04" db="EMBL/GenBank/DDBJ databases">
        <title>Draft genome of Fonsecaea erecta CBS 125763.</title>
        <authorList>
            <person name="Weiss V.A."/>
            <person name="Vicente V.A."/>
            <person name="Raittz R.T."/>
            <person name="Moreno L.F."/>
            <person name="De Souza E.M."/>
            <person name="Pedrosa F.O."/>
            <person name="Steffens M.B."/>
            <person name="Faoro H."/>
            <person name="Tadra-Sfeir M.Z."/>
            <person name="Najafzadeh M.J."/>
            <person name="Felipe M.S."/>
            <person name="Teixeira M."/>
            <person name="Sun J."/>
            <person name="Xi L."/>
            <person name="Gomes R."/>
            <person name="De Azevedo C.M."/>
            <person name="Salgado C.G."/>
            <person name="Da Silva M.B."/>
            <person name="Nascimento M.F."/>
            <person name="Queiroz-Telles F."/>
            <person name="Attili D.S."/>
            <person name="Gorbushina A."/>
        </authorList>
    </citation>
    <scope>NUCLEOTIDE SEQUENCE [LARGE SCALE GENOMIC DNA]</scope>
    <source>
        <strain evidence="4 5">CBS 125763</strain>
    </source>
</reference>
<dbReference type="GO" id="GO:0005634">
    <property type="term" value="C:nucleus"/>
    <property type="evidence" value="ECO:0007669"/>
    <property type="project" value="TreeGrafter"/>
</dbReference>
<feature type="region of interest" description="Disordered" evidence="2">
    <location>
        <begin position="163"/>
        <end position="223"/>
    </location>
</feature>
<dbReference type="STRING" id="1367422.A0A178ZBR0"/>
<feature type="compositionally biased region" description="Low complexity" evidence="2">
    <location>
        <begin position="1105"/>
        <end position="1114"/>
    </location>
</feature>
<keyword evidence="5" id="KW-1185">Reference proteome</keyword>
<feature type="coiled-coil region" evidence="1">
    <location>
        <begin position="886"/>
        <end position="941"/>
    </location>
</feature>
<dbReference type="GeneID" id="30013383"/>